<keyword evidence="9" id="KW-0325">Glycoprotein</keyword>
<evidence type="ECO:0000259" key="17">
    <source>
        <dbReference type="Pfam" id="PF01299"/>
    </source>
</evidence>
<evidence type="ECO:0000256" key="3">
    <source>
        <dbReference type="ARBA" id="ARBA00022692"/>
    </source>
</evidence>
<accession>A0AAD1R3Y2</accession>
<dbReference type="CDD" id="cd12087">
    <property type="entry name" value="TM_EGFR-like"/>
    <property type="match status" value="1"/>
</dbReference>
<dbReference type="PROSITE" id="PS51407">
    <property type="entry name" value="LAMP_3"/>
    <property type="match status" value="1"/>
</dbReference>
<evidence type="ECO:0000256" key="10">
    <source>
        <dbReference type="ARBA" id="ARBA00023228"/>
    </source>
</evidence>
<comment type="caution">
    <text evidence="14">Lacks conserved residue(s) required for the propagation of feature annotation.</text>
</comment>
<name>A0AAD1R3Y2_PELCU</name>
<evidence type="ECO:0000256" key="5">
    <source>
        <dbReference type="ARBA" id="ARBA00022753"/>
    </source>
</evidence>
<evidence type="ECO:0000256" key="4">
    <source>
        <dbReference type="ARBA" id="ARBA00022729"/>
    </source>
</evidence>
<keyword evidence="3 14" id="KW-0812">Transmembrane</keyword>
<keyword evidence="5" id="KW-0967">Endosome</keyword>
<evidence type="ECO:0000259" key="18">
    <source>
        <dbReference type="Pfam" id="PF21222"/>
    </source>
</evidence>
<evidence type="ECO:0000256" key="13">
    <source>
        <dbReference type="ARBA" id="ARBA00074383"/>
    </source>
</evidence>
<evidence type="ECO:0000256" key="9">
    <source>
        <dbReference type="ARBA" id="ARBA00023180"/>
    </source>
</evidence>
<dbReference type="FunFam" id="2.40.160.110:FF:000001">
    <property type="entry name" value="lysosome-associated membrane glycoprotein 2 isoform X2"/>
    <property type="match status" value="1"/>
</dbReference>
<dbReference type="EMBL" id="OW240912">
    <property type="protein sequence ID" value="CAH2223454.1"/>
    <property type="molecule type" value="Genomic_DNA"/>
</dbReference>
<dbReference type="PRINTS" id="PR00336">
    <property type="entry name" value="LYSASSOCTDMP"/>
</dbReference>
<feature type="disulfide bond" evidence="14">
    <location>
        <begin position="237"/>
        <end position="275"/>
    </location>
</feature>
<evidence type="ECO:0000313" key="20">
    <source>
        <dbReference type="Proteomes" id="UP001295444"/>
    </source>
</evidence>
<keyword evidence="4" id="KW-0732">Signal</keyword>
<feature type="compositionally biased region" description="Low complexity" evidence="15">
    <location>
        <begin position="199"/>
        <end position="215"/>
    </location>
</feature>
<feature type="region of interest" description="Disordered" evidence="15">
    <location>
        <begin position="191"/>
        <end position="226"/>
    </location>
</feature>
<feature type="disulfide bond" evidence="14">
    <location>
        <begin position="157"/>
        <end position="193"/>
    </location>
</feature>
<proteinExistence type="inferred from homology"/>
<keyword evidence="7 14" id="KW-0472">Membrane</keyword>
<gene>
    <name evidence="19" type="ORF">PECUL_23A006834</name>
</gene>
<dbReference type="GO" id="GO:0005765">
    <property type="term" value="C:lysosomal membrane"/>
    <property type="evidence" value="ECO:0007669"/>
    <property type="project" value="UniProtKB-SubCell"/>
</dbReference>
<dbReference type="GO" id="GO:0031902">
    <property type="term" value="C:late endosome membrane"/>
    <property type="evidence" value="ECO:0007669"/>
    <property type="project" value="TreeGrafter"/>
</dbReference>
<evidence type="ECO:0000256" key="11">
    <source>
        <dbReference type="ARBA" id="ARBA00037817"/>
    </source>
</evidence>
<feature type="domain" description="Lysosome-associated membrane glycoprotein 2-like luminal" evidence="17">
    <location>
        <begin position="34"/>
        <end position="180"/>
    </location>
</feature>
<evidence type="ECO:0000256" key="8">
    <source>
        <dbReference type="ARBA" id="ARBA00023157"/>
    </source>
</evidence>
<protein>
    <recommendedName>
        <fullName evidence="13">Lysosome-associated membrane glycoprotein 1</fullName>
    </recommendedName>
</protein>
<dbReference type="Gene3D" id="2.40.160.110">
    <property type="match status" value="2"/>
</dbReference>
<evidence type="ECO:0000313" key="19">
    <source>
        <dbReference type="EMBL" id="CAH2223454.1"/>
    </source>
</evidence>
<dbReference type="InterPro" id="IPR018134">
    <property type="entry name" value="LAMP_CS"/>
</dbReference>
<keyword evidence="8 14" id="KW-1015">Disulfide bond</keyword>
<keyword evidence="10 14" id="KW-0458">Lysosome</keyword>
<feature type="disulfide bond" evidence="14">
    <location>
        <begin position="342"/>
        <end position="379"/>
    </location>
</feature>
<dbReference type="InterPro" id="IPR002000">
    <property type="entry name" value="Lysosome-assoc_membr_glycop"/>
</dbReference>
<dbReference type="Proteomes" id="UP001295444">
    <property type="component" value="Chromosome 01"/>
</dbReference>
<evidence type="ECO:0000256" key="1">
    <source>
        <dbReference type="ARBA" id="ARBA00004251"/>
    </source>
</evidence>
<comment type="subcellular location">
    <subcellularLocation>
        <location evidence="1">Cell membrane</location>
        <topology evidence="1">Single-pass type I membrane protein</topology>
    </subcellularLocation>
    <subcellularLocation>
        <location evidence="12">Cytolytic granule membrane</location>
        <topology evidence="12">Single-pass type I membrane protein</topology>
    </subcellularLocation>
    <subcellularLocation>
        <location evidence="11">Late endosome membrane</location>
        <topology evidence="11">Single-pass type I membrane protein</topology>
    </subcellularLocation>
    <subcellularLocation>
        <location evidence="14">Lysosome membrane</location>
        <topology evidence="14">Single-pass type I membrane protein</topology>
    </subcellularLocation>
</comment>
<feature type="domain" description="Lysosome-associated membrane glycoprotein 2-like transmembrane" evidence="18">
    <location>
        <begin position="388"/>
        <end position="419"/>
    </location>
</feature>
<keyword evidence="2" id="KW-1003">Cell membrane</keyword>
<reference evidence="19" key="1">
    <citation type="submission" date="2022-03" db="EMBL/GenBank/DDBJ databases">
        <authorList>
            <person name="Alioto T."/>
            <person name="Alioto T."/>
            <person name="Gomez Garrido J."/>
        </authorList>
    </citation>
    <scope>NUCLEOTIDE SEQUENCE</scope>
</reference>
<keyword evidence="20" id="KW-1185">Reference proteome</keyword>
<evidence type="ECO:0000256" key="15">
    <source>
        <dbReference type="SAM" id="MobiDB-lite"/>
    </source>
</evidence>
<dbReference type="AlphaFoldDB" id="A0AAD1R3Y2"/>
<dbReference type="PROSITE" id="PS00310">
    <property type="entry name" value="LAMP_1"/>
    <property type="match status" value="1"/>
</dbReference>
<evidence type="ECO:0000256" key="12">
    <source>
        <dbReference type="ARBA" id="ARBA00060404"/>
    </source>
</evidence>
<organism evidence="19 20">
    <name type="scientific">Pelobates cultripes</name>
    <name type="common">Western spadefoot toad</name>
    <dbReference type="NCBI Taxonomy" id="61616"/>
    <lineage>
        <taxon>Eukaryota</taxon>
        <taxon>Metazoa</taxon>
        <taxon>Chordata</taxon>
        <taxon>Craniata</taxon>
        <taxon>Vertebrata</taxon>
        <taxon>Euteleostomi</taxon>
        <taxon>Amphibia</taxon>
        <taxon>Batrachia</taxon>
        <taxon>Anura</taxon>
        <taxon>Pelobatoidea</taxon>
        <taxon>Pelobatidae</taxon>
        <taxon>Pelobates</taxon>
    </lineage>
</organism>
<comment type="similarity">
    <text evidence="14">Belongs to the LAMP family.</text>
</comment>
<dbReference type="Pfam" id="PF01299">
    <property type="entry name" value="Lamp2-like_luminal"/>
    <property type="match status" value="2"/>
</dbReference>
<dbReference type="InterPro" id="IPR048524">
    <property type="entry name" value="Lamp2-like_TM"/>
</dbReference>
<evidence type="ECO:0000256" key="16">
    <source>
        <dbReference type="SAM" id="Phobius"/>
    </source>
</evidence>
<sequence>MVKLEAAGKRRLGECARGLTLLALISLFQTASSIRFEVKNGSNTCIIADLSINFTVEYNALKQEKITFPLPSDAKVGVQSTCGNATVSPSLTIQFGANHFLSINFTKDSQRYEVVELIFVYNLSDTSLFPNATENGTKMATSNSTSIFAKTDTAYKCSNPHLIVMEAVNATFHDIKLEAYLTKNNYSENVTPCPEDISPTTAKTPTTRQPTTAAPTPTPSDIPKQGDYTFNGSSGPCILAKMGLQLNISYSKSDGKEAKSVINIDPSGVNVKGSCSNSSATLLLVSATSNLSLHFVLNSTKYYLEGVALNTILPADAKDHVLNASNSSLTYFETATRKSFKCKSKQALEITNNFTLNTYDLQIQPFDVNGDKFGPAVECVQDENGMLVPIVVGAALAGLVLIVLIAYLIGRKRSHAGYQTI</sequence>
<evidence type="ECO:0000256" key="7">
    <source>
        <dbReference type="ARBA" id="ARBA00023136"/>
    </source>
</evidence>
<feature type="domain" description="Lysosome-associated membrane glycoprotein 2-like luminal" evidence="17">
    <location>
        <begin position="223"/>
        <end position="368"/>
    </location>
</feature>
<dbReference type="GO" id="GO:0072594">
    <property type="term" value="P:establishment of protein localization to organelle"/>
    <property type="evidence" value="ECO:0007669"/>
    <property type="project" value="TreeGrafter"/>
</dbReference>
<evidence type="ECO:0000256" key="14">
    <source>
        <dbReference type="PROSITE-ProRule" id="PRU00740"/>
    </source>
</evidence>
<dbReference type="PROSITE" id="PS00311">
    <property type="entry name" value="LAMP_2"/>
    <property type="match status" value="1"/>
</dbReference>
<evidence type="ECO:0000256" key="2">
    <source>
        <dbReference type="ARBA" id="ARBA00022475"/>
    </source>
</evidence>
<keyword evidence="6 16" id="KW-1133">Transmembrane helix</keyword>
<evidence type="ECO:0000256" key="6">
    <source>
        <dbReference type="ARBA" id="ARBA00022989"/>
    </source>
</evidence>
<dbReference type="InterPro" id="IPR048528">
    <property type="entry name" value="Lamp2-like_luminal"/>
</dbReference>
<dbReference type="GO" id="GO:0005886">
    <property type="term" value="C:plasma membrane"/>
    <property type="evidence" value="ECO:0007669"/>
    <property type="project" value="UniProtKB-SubCell"/>
</dbReference>
<dbReference type="Pfam" id="PF21222">
    <property type="entry name" value="Lamp2_2nd"/>
    <property type="match status" value="1"/>
</dbReference>
<dbReference type="PANTHER" id="PTHR11506">
    <property type="entry name" value="LYSOSOME-ASSOCIATED MEMBRANE GLYCOPROTEIN"/>
    <property type="match status" value="1"/>
</dbReference>
<feature type="transmembrane region" description="Helical" evidence="16">
    <location>
        <begin position="386"/>
        <end position="409"/>
    </location>
</feature>
<dbReference type="PANTHER" id="PTHR11506:SF27">
    <property type="entry name" value="LYSOSOME-ASSOCIATED MEMBRANE GLYCOPROTEIN 1"/>
    <property type="match status" value="1"/>
</dbReference>